<dbReference type="InterPro" id="IPR013098">
    <property type="entry name" value="Ig_I-set"/>
</dbReference>
<protein>
    <submittedName>
        <fullName evidence="6">Putative myosin light chain kinase, smooth muscle-like</fullName>
    </submittedName>
</protein>
<feature type="compositionally biased region" description="Acidic residues" evidence="4">
    <location>
        <begin position="28"/>
        <end position="41"/>
    </location>
</feature>
<dbReference type="GO" id="GO:0005737">
    <property type="term" value="C:cytoplasm"/>
    <property type="evidence" value="ECO:0007669"/>
    <property type="project" value="UniProtKB-SubCell"/>
</dbReference>
<dbReference type="InterPro" id="IPR036179">
    <property type="entry name" value="Ig-like_dom_sf"/>
</dbReference>
<name>A0A2G8LL08_STIJA</name>
<keyword evidence="6" id="KW-0808">Transferase</keyword>
<dbReference type="GO" id="GO:0016301">
    <property type="term" value="F:kinase activity"/>
    <property type="evidence" value="ECO:0007669"/>
    <property type="project" value="UniProtKB-KW"/>
</dbReference>
<dbReference type="SMART" id="SM00408">
    <property type="entry name" value="IGc2"/>
    <property type="match status" value="3"/>
</dbReference>
<evidence type="ECO:0000256" key="2">
    <source>
        <dbReference type="ARBA" id="ARBA00022490"/>
    </source>
</evidence>
<dbReference type="AlphaFoldDB" id="A0A2G8LL08"/>
<dbReference type="Gene3D" id="2.60.40.10">
    <property type="entry name" value="Immunoglobulins"/>
    <property type="match status" value="5"/>
</dbReference>
<evidence type="ECO:0000256" key="3">
    <source>
        <dbReference type="ARBA" id="ARBA00023319"/>
    </source>
</evidence>
<dbReference type="STRING" id="307972.A0A2G8LL08"/>
<dbReference type="PROSITE" id="PS50835">
    <property type="entry name" value="IG_LIKE"/>
    <property type="match status" value="4"/>
</dbReference>
<gene>
    <name evidence="6" type="ORF">BSL78_02116</name>
</gene>
<keyword evidence="7" id="KW-1185">Reference proteome</keyword>
<keyword evidence="6" id="KW-0418">Kinase</keyword>
<feature type="compositionally biased region" description="Basic and acidic residues" evidence="4">
    <location>
        <begin position="424"/>
        <end position="433"/>
    </location>
</feature>
<sequence length="806" mass="89696">MPTGPNLFSFSESYGGDVSGAYSAEQGQESDTDIDLDEMLPYDDQVIFPIAEHPMERDSETDDEAHPFAAHTDDSQEGAEDKVKKDVRSPTRKHAPKVPAKPSGKAPPPVPPKPFRAMRREPPPEVEIAQAHSAIPMEVTPQAYKPKFTIQVSGEPLPDLKWFKNDKEIKDSPESRITTFSDGTSILELPNVGPNDSGRIMCKAENHAGLASCIAKLIVIEESTRTTTSTITPPITPTTTDGGVQPHFRPQHSRTPSLGVVREEMYSSDVEIQVNETKSSNISGLERMEASLDRPLPRSPLTYRTKRFLWSGRELRPDERITIRITESGSCTLQITPVLPEDDGQFEVRAINPAGEATSIAHLTVKVTQQYQMPDPGAAMHIRIGLDGLPLQPREPQLKTYQPPGIPEAERSKSTHTTVTTDGPHSDVEEIRTENSTVTRKTTKTTKKTTTVTEESDMDGGSQKVLYDPYPVQPTNININIHITGFPEMPPQPPVIRKLMNDVTVQEGQPVQLECIITGNPYPMVTWYRNDQPIPDSPDFQYQVNEHKVSLLITVAYPHDSGLYTCKAENPFGTATSSCSVRVTVEGTGPTVPEETLSETEVIRRVKKTTKTTYTRDISESDFEAPSEMSELSFSIRRNQPPRFLSELLDVEVLESTTAKFDARVTGRPPPKVTWYSDGIEIQPGGRYTIQYDDLGHCSLTIHEVTREDSAEIECRAVNPVGEETSSFANLIVKPMPKPEQRPRRKRTTEPLPPGSRKPTFVSEMKVETTTEERTVKLTTKVTGLPEPKITWYKNGKPLPEDTRVF</sequence>
<feature type="region of interest" description="Disordered" evidence="4">
    <location>
        <begin position="1"/>
        <end position="119"/>
    </location>
</feature>
<dbReference type="InterPro" id="IPR007110">
    <property type="entry name" value="Ig-like_dom"/>
</dbReference>
<feature type="region of interest" description="Disordered" evidence="4">
    <location>
        <begin position="734"/>
        <end position="771"/>
    </location>
</feature>
<keyword evidence="2" id="KW-0963">Cytoplasm</keyword>
<feature type="compositionally biased region" description="Low complexity" evidence="4">
    <location>
        <begin position="228"/>
        <end position="240"/>
    </location>
</feature>
<evidence type="ECO:0000313" key="7">
    <source>
        <dbReference type="Proteomes" id="UP000230750"/>
    </source>
</evidence>
<reference evidence="6 7" key="1">
    <citation type="journal article" date="2017" name="PLoS Biol.">
        <title>The sea cucumber genome provides insights into morphological evolution and visceral regeneration.</title>
        <authorList>
            <person name="Zhang X."/>
            <person name="Sun L."/>
            <person name="Yuan J."/>
            <person name="Sun Y."/>
            <person name="Gao Y."/>
            <person name="Zhang L."/>
            <person name="Li S."/>
            <person name="Dai H."/>
            <person name="Hamel J.F."/>
            <person name="Liu C."/>
            <person name="Yu Y."/>
            <person name="Liu S."/>
            <person name="Lin W."/>
            <person name="Guo K."/>
            <person name="Jin S."/>
            <person name="Xu P."/>
            <person name="Storey K.B."/>
            <person name="Huan P."/>
            <person name="Zhang T."/>
            <person name="Zhou Y."/>
            <person name="Zhang J."/>
            <person name="Lin C."/>
            <person name="Li X."/>
            <person name="Xing L."/>
            <person name="Huo D."/>
            <person name="Sun M."/>
            <person name="Wang L."/>
            <person name="Mercier A."/>
            <person name="Li F."/>
            <person name="Yang H."/>
            <person name="Xiang J."/>
        </authorList>
    </citation>
    <scope>NUCLEOTIDE SEQUENCE [LARGE SCALE GENOMIC DNA]</scope>
    <source>
        <strain evidence="6">Shaxun</strain>
        <tissue evidence="6">Muscle</tissue>
    </source>
</reference>
<dbReference type="Pfam" id="PF07679">
    <property type="entry name" value="I-set"/>
    <property type="match status" value="5"/>
</dbReference>
<feature type="region of interest" description="Disordered" evidence="4">
    <location>
        <begin position="228"/>
        <end position="254"/>
    </location>
</feature>
<dbReference type="SMART" id="SM00409">
    <property type="entry name" value="IG"/>
    <property type="match status" value="4"/>
</dbReference>
<dbReference type="InterPro" id="IPR003598">
    <property type="entry name" value="Ig_sub2"/>
</dbReference>
<accession>A0A2G8LL08</accession>
<evidence type="ECO:0000313" key="6">
    <source>
        <dbReference type="EMBL" id="PIK60941.1"/>
    </source>
</evidence>
<feature type="domain" description="Ig-like" evidence="5">
    <location>
        <begin position="124"/>
        <end position="232"/>
    </location>
</feature>
<dbReference type="GO" id="GO:0060298">
    <property type="term" value="P:positive regulation of sarcomere organization"/>
    <property type="evidence" value="ECO:0007669"/>
    <property type="project" value="UniProtKB-ARBA"/>
</dbReference>
<feature type="domain" description="Ig-like" evidence="5">
    <location>
        <begin position="642"/>
        <end position="729"/>
    </location>
</feature>
<feature type="compositionally biased region" description="Pro residues" evidence="4">
    <location>
        <begin position="105"/>
        <end position="114"/>
    </location>
</feature>
<evidence type="ECO:0000256" key="1">
    <source>
        <dbReference type="ARBA" id="ARBA00004496"/>
    </source>
</evidence>
<dbReference type="FunFam" id="2.60.40.10:FF:000107">
    <property type="entry name" value="Myosin, light chain kinase a"/>
    <property type="match status" value="1"/>
</dbReference>
<feature type="compositionally biased region" description="Basic and acidic residues" evidence="4">
    <location>
        <begin position="71"/>
        <end position="89"/>
    </location>
</feature>
<organism evidence="6 7">
    <name type="scientific">Stichopus japonicus</name>
    <name type="common">Sea cucumber</name>
    <dbReference type="NCBI Taxonomy" id="307972"/>
    <lineage>
        <taxon>Eukaryota</taxon>
        <taxon>Metazoa</taxon>
        <taxon>Echinodermata</taxon>
        <taxon>Eleutherozoa</taxon>
        <taxon>Echinozoa</taxon>
        <taxon>Holothuroidea</taxon>
        <taxon>Aspidochirotacea</taxon>
        <taxon>Aspidochirotida</taxon>
        <taxon>Stichopodidae</taxon>
        <taxon>Apostichopus</taxon>
    </lineage>
</organism>
<dbReference type="Proteomes" id="UP000230750">
    <property type="component" value="Unassembled WGS sequence"/>
</dbReference>
<feature type="compositionally biased region" description="Polar residues" evidence="4">
    <location>
        <begin position="1"/>
        <end position="12"/>
    </location>
</feature>
<dbReference type="OrthoDB" id="6612025at2759"/>
<evidence type="ECO:0000256" key="4">
    <source>
        <dbReference type="SAM" id="MobiDB-lite"/>
    </source>
</evidence>
<comment type="caution">
    <text evidence="6">The sequence shown here is derived from an EMBL/GenBank/DDBJ whole genome shotgun (WGS) entry which is preliminary data.</text>
</comment>
<comment type="subcellular location">
    <subcellularLocation>
        <location evidence="1">Cytoplasm</location>
    </subcellularLocation>
</comment>
<feature type="domain" description="Ig-like" evidence="5">
    <location>
        <begin position="759"/>
        <end position="806"/>
    </location>
</feature>
<proteinExistence type="predicted"/>
<feature type="region of interest" description="Disordered" evidence="4">
    <location>
        <begin position="392"/>
        <end position="465"/>
    </location>
</feature>
<dbReference type="PANTHER" id="PTHR47633">
    <property type="entry name" value="IMMUNOGLOBULIN"/>
    <property type="match status" value="1"/>
</dbReference>
<feature type="domain" description="Ig-like" evidence="5">
    <location>
        <begin position="494"/>
        <end position="584"/>
    </location>
</feature>
<keyword evidence="3" id="KW-0393">Immunoglobulin domain</keyword>
<dbReference type="SUPFAM" id="SSF48726">
    <property type="entry name" value="Immunoglobulin"/>
    <property type="match status" value="5"/>
</dbReference>
<evidence type="ECO:0000259" key="5">
    <source>
        <dbReference type="PROSITE" id="PS50835"/>
    </source>
</evidence>
<dbReference type="InterPro" id="IPR003599">
    <property type="entry name" value="Ig_sub"/>
</dbReference>
<dbReference type="InterPro" id="IPR013783">
    <property type="entry name" value="Ig-like_fold"/>
</dbReference>
<dbReference type="FunFam" id="2.60.40.10:FF:000425">
    <property type="entry name" value="Myosin light chain kinase"/>
    <property type="match status" value="2"/>
</dbReference>
<dbReference type="GO" id="GO:0045989">
    <property type="term" value="P:positive regulation of striated muscle contraction"/>
    <property type="evidence" value="ECO:0007669"/>
    <property type="project" value="UniProtKB-ARBA"/>
</dbReference>
<dbReference type="EMBL" id="MRZV01000044">
    <property type="protein sequence ID" value="PIK60941.1"/>
    <property type="molecule type" value="Genomic_DNA"/>
</dbReference>